<proteinExistence type="predicted"/>
<comment type="caution">
    <text evidence="1">The sequence shown here is derived from an EMBL/GenBank/DDBJ whole genome shotgun (WGS) entry which is preliminary data.</text>
</comment>
<protein>
    <submittedName>
        <fullName evidence="1">Transposase IS4</fullName>
    </submittedName>
</protein>
<dbReference type="Proteomes" id="UP000029567">
    <property type="component" value="Unassembled WGS sequence"/>
</dbReference>
<evidence type="ECO:0000313" key="2">
    <source>
        <dbReference type="Proteomes" id="UP000029567"/>
    </source>
</evidence>
<name>D8DC40_9BURK</name>
<accession>D8DC40</accession>
<gene>
    <name evidence="1" type="ORF">P245_25480</name>
</gene>
<accession>A0A0E3B8A8</accession>
<dbReference type="AlphaFoldDB" id="D8DC40"/>
<organism evidence="1 2">
    <name type="scientific">Comamonas thiooxydans</name>
    <dbReference type="NCBI Taxonomy" id="363952"/>
    <lineage>
        <taxon>Bacteria</taxon>
        <taxon>Pseudomonadati</taxon>
        <taxon>Pseudomonadota</taxon>
        <taxon>Betaproteobacteria</taxon>
        <taxon>Burkholderiales</taxon>
        <taxon>Comamonadaceae</taxon>
        <taxon>Comamonas</taxon>
    </lineage>
</organism>
<dbReference type="EMBL" id="AWTN01000145">
    <property type="protein sequence ID" value="KGG83074.1"/>
    <property type="molecule type" value="Genomic_DNA"/>
</dbReference>
<reference evidence="1 2" key="1">
    <citation type="submission" date="2013-09" db="EMBL/GenBank/DDBJ databases">
        <title>High correlation between genotypes and phenotypes of environmental bacteria Comamonas testosteroni strains.</title>
        <authorList>
            <person name="Liu L."/>
            <person name="Zhu W."/>
            <person name="Xia X."/>
            <person name="Xu B."/>
            <person name="Luo M."/>
            <person name="Wang G."/>
        </authorList>
    </citation>
    <scope>NUCLEOTIDE SEQUENCE [LARGE SCALE GENOMIC DNA]</scope>
    <source>
        <strain evidence="1 2">JL14</strain>
    </source>
</reference>
<sequence length="166" mass="18087">MSVPVVQTPLSHHQLEAIQRSAQSAGLTDHLAGQGHGWFAAASGKRGHSPKFSDAAIQYGLTIKPLWIDLAADHMLCSDTTGVVWTAVTSSRLQHVVQPPTQSYRSSSAGLRLLVDSTDIKFLDEAEWKCKKHGPECRRQVAELHIRAVIPNRFTELGCPQTVAVA</sequence>
<evidence type="ECO:0000313" key="1">
    <source>
        <dbReference type="EMBL" id="KGG83074.1"/>
    </source>
</evidence>